<reference evidence="1 3" key="1">
    <citation type="submission" date="2011-10" db="EMBL/GenBank/DDBJ databases">
        <title>Metabolic and evolutionary patterns in the extreme acidophile Ferroplasma acidiphilum.</title>
        <authorList>
            <person name="Golyshina O.V."/>
            <person name="Kozyavkin S.A."/>
            <person name="Tatusov R.L."/>
            <person name="Slesarev A.I."/>
            <person name="Golyshin P.N."/>
        </authorList>
    </citation>
    <scope>NUCLEOTIDE SEQUENCE [LARGE SCALE GENOMIC DNA]</scope>
    <source>
        <strain evidence="1">Berkeley</strain>
        <strain evidence="3">Y</strain>
    </source>
</reference>
<dbReference type="AlphaFoldDB" id="A0A1V0N4S8"/>
<dbReference type="GeneID" id="84217869"/>
<evidence type="ECO:0000313" key="4">
    <source>
        <dbReference type="Proteomes" id="UP000546917"/>
    </source>
</evidence>
<dbReference type="EMBL" id="JABGBP010000103">
    <property type="protein sequence ID" value="NOL59847.1"/>
    <property type="molecule type" value="Genomic_DNA"/>
</dbReference>
<evidence type="ECO:0000313" key="2">
    <source>
        <dbReference type="EMBL" id="NOL59847.1"/>
    </source>
</evidence>
<name>A0A1V0N4S8_9ARCH</name>
<keyword evidence="3" id="KW-1185">Reference proteome</keyword>
<dbReference type="EMBL" id="CP015363">
    <property type="protein sequence ID" value="ARD85142.1"/>
    <property type="molecule type" value="Genomic_DNA"/>
</dbReference>
<proteinExistence type="predicted"/>
<dbReference type="RefSeq" id="WP_081142737.1">
    <property type="nucleotide sequence ID" value="NZ_CP015363.1"/>
</dbReference>
<dbReference type="Proteomes" id="UP000192050">
    <property type="component" value="Chromosome"/>
</dbReference>
<dbReference type="OrthoDB" id="57301at2157"/>
<protein>
    <submittedName>
        <fullName evidence="1">Dehydrogenase</fullName>
    </submittedName>
</protein>
<accession>A0A1V0N4S8</accession>
<sequence length="121" mass="13657">MIKMEDIVTIAKMDSEKRKETMMKLFSDMFKEDDSKKVEMMKNLITAMNKTDDATYIGLCTTNISIASGMEDDELKAFVALRMKANSELPADIRTRDLNMIQSAMGKVPSSVSQRLAKFMA</sequence>
<dbReference type="KEGG" id="fai:FAD_1274"/>
<evidence type="ECO:0000313" key="3">
    <source>
        <dbReference type="Proteomes" id="UP000192050"/>
    </source>
</evidence>
<reference evidence="2 4" key="2">
    <citation type="submission" date="2020-05" db="EMBL/GenBank/DDBJ databases">
        <authorList>
            <person name="Zhang R."/>
        </authorList>
    </citation>
    <scope>NUCLEOTIDE SEQUENCE [LARGE SCALE GENOMIC DNA]</scope>
    <source>
        <strain evidence="2 4">DSM 28986</strain>
    </source>
</reference>
<gene>
    <name evidence="1" type="ORF">FAD_1274</name>
    <name evidence="2" type="ORF">HLB00_03235</name>
</gene>
<dbReference type="STRING" id="74969.FAD_1274"/>
<dbReference type="Proteomes" id="UP000546917">
    <property type="component" value="Unassembled WGS sequence"/>
</dbReference>
<organism evidence="1 3">
    <name type="scientific">Ferroplasma acidiphilum</name>
    <dbReference type="NCBI Taxonomy" id="74969"/>
    <lineage>
        <taxon>Archaea</taxon>
        <taxon>Methanobacteriati</taxon>
        <taxon>Thermoplasmatota</taxon>
        <taxon>Thermoplasmata</taxon>
        <taxon>Thermoplasmatales</taxon>
        <taxon>Ferroplasmaceae</taxon>
        <taxon>Ferroplasma</taxon>
    </lineage>
</organism>
<evidence type="ECO:0000313" key="1">
    <source>
        <dbReference type="EMBL" id="ARD85142.1"/>
    </source>
</evidence>